<dbReference type="Pfam" id="PF14273">
    <property type="entry name" value="DUF4360"/>
    <property type="match status" value="1"/>
</dbReference>
<dbReference type="InterPro" id="IPR025649">
    <property type="entry name" value="DUF4360"/>
</dbReference>
<dbReference type="EMBL" id="WHJF01000079">
    <property type="protein sequence ID" value="NHZ65320.1"/>
    <property type="molecule type" value="Genomic_DNA"/>
</dbReference>
<gene>
    <name evidence="1" type="ORF">F1735_23975</name>
</gene>
<dbReference type="Proteomes" id="UP000610594">
    <property type="component" value="Unassembled WGS sequence"/>
</dbReference>
<accession>A0ABX0MXA2</accession>
<dbReference type="PANTHER" id="PTHR38847">
    <property type="match status" value="1"/>
</dbReference>
<evidence type="ECO:0000313" key="1">
    <source>
        <dbReference type="EMBL" id="NHZ65320.1"/>
    </source>
</evidence>
<evidence type="ECO:0000313" key="2">
    <source>
        <dbReference type="Proteomes" id="UP000610594"/>
    </source>
</evidence>
<protein>
    <submittedName>
        <fullName evidence="1">DUF4360 domain-containing protein</fullName>
    </submittedName>
</protein>
<sequence length="221" mass="23516">MAQVRKLIKFVRSGKTLPDLTATRGVVTMRLHMKILLACGAALTLPAYGAQDGCPAGSYSVVVSPDRTTLSILFDKFHIDTSTATSAVTAGAASKVCHILHSLNLPANMSLGVYKVDYRGFAKLASSQEASLEVQYALAPQGNEHGRVFRRKVKGVHEGDYIFTENIGAGQMKRIGCGIDAKLNVRIKLGLSGGADAMVSLDSSDGTTAAMVYHLDVKKCN</sequence>
<organism evidence="1 2">
    <name type="scientific">Massilia genomosp. 1</name>
    <dbReference type="NCBI Taxonomy" id="2609280"/>
    <lineage>
        <taxon>Bacteria</taxon>
        <taxon>Pseudomonadati</taxon>
        <taxon>Pseudomonadota</taxon>
        <taxon>Betaproteobacteria</taxon>
        <taxon>Burkholderiales</taxon>
        <taxon>Oxalobacteraceae</taxon>
        <taxon>Telluria group</taxon>
        <taxon>Massilia</taxon>
    </lineage>
</organism>
<comment type="caution">
    <text evidence="1">The sequence shown here is derived from an EMBL/GenBank/DDBJ whole genome shotgun (WGS) entry which is preliminary data.</text>
</comment>
<dbReference type="PANTHER" id="PTHR38847:SF1">
    <property type="entry name" value="PSEUDOURIDINE SYNTHASE RSUA_RLUA-LIKE DOMAIN-CONTAINING PROTEIN"/>
    <property type="match status" value="1"/>
</dbReference>
<reference evidence="1 2" key="1">
    <citation type="submission" date="2019-10" db="EMBL/GenBank/DDBJ databases">
        <title>Taxonomy of Antarctic Massilia spp.: description of Massilia rubra sp. nov., Massilia aquatica sp. nov., Massilia mucilaginosa sp. nov., Massilia frigida sp. nov. isolated from streams, lakes and regoliths.</title>
        <authorList>
            <person name="Holochova P."/>
            <person name="Sedlacek I."/>
            <person name="Kralova S."/>
            <person name="Maslanova I."/>
            <person name="Busse H.-J."/>
            <person name="Stankova E."/>
            <person name="Vrbovska V."/>
            <person name="Kovarovic V."/>
            <person name="Bartak M."/>
            <person name="Svec P."/>
            <person name="Pantucek R."/>
        </authorList>
    </citation>
    <scope>NUCLEOTIDE SEQUENCE [LARGE SCALE GENOMIC DNA]</scope>
    <source>
        <strain evidence="1 2">CCM 8694</strain>
    </source>
</reference>
<keyword evidence="2" id="KW-1185">Reference proteome</keyword>
<proteinExistence type="predicted"/>
<name>A0ABX0MXA2_9BURK</name>